<dbReference type="KEGG" id="aali:118464988"/>
<dbReference type="AlphaFoldDB" id="A0A8W7K8T1"/>
<dbReference type="GeneID" id="118464988"/>
<sequence>MLKFLCLVVFVAIAHGAPHPSQLEPAARNVGALVPVRSPRNINEADGLTQVKEVPNTDSVALNAKSDDMEGAESHYYYPSYGYGGYGGYGGYYSYPSYGYGYQPYSGYGGYGGYSQRSYGGYYSYPSYGYGYRQYSGYGGSSGGGGGCVGGSNHGHVINDDEYIHLFHDVNPHLS</sequence>
<dbReference type="EnsemblMetazoa" id="AALB016566-RA">
    <property type="protein sequence ID" value="AALB016566-PA"/>
    <property type="gene ID" value="AALB016566"/>
</dbReference>
<evidence type="ECO:0000313" key="2">
    <source>
        <dbReference type="EnsemblMetazoa" id="AALB016566-PA"/>
    </source>
</evidence>
<dbReference type="RefSeq" id="XP_035788719.1">
    <property type="nucleotide sequence ID" value="XM_035932826.1"/>
</dbReference>
<keyword evidence="1" id="KW-0732">Signal</keyword>
<evidence type="ECO:0000313" key="3">
    <source>
        <dbReference type="Proteomes" id="UP000069272"/>
    </source>
</evidence>
<reference evidence="2" key="2">
    <citation type="submission" date="2022-08" db="UniProtKB">
        <authorList>
            <consortium name="EnsemblMetazoa"/>
        </authorList>
    </citation>
    <scope>IDENTIFICATION</scope>
    <source>
        <strain evidence="2">STECLA/ALBI9_A</strain>
    </source>
</reference>
<keyword evidence="3" id="KW-1185">Reference proteome</keyword>
<evidence type="ECO:0000256" key="1">
    <source>
        <dbReference type="SAM" id="SignalP"/>
    </source>
</evidence>
<accession>A0A8W7K8T1</accession>
<feature type="signal peptide" evidence="1">
    <location>
        <begin position="1"/>
        <end position="16"/>
    </location>
</feature>
<dbReference type="Proteomes" id="UP000069272">
    <property type="component" value="Chromosome 3L"/>
</dbReference>
<organism evidence="2 3">
    <name type="scientific">Anopheles albimanus</name>
    <name type="common">New world malaria mosquito</name>
    <dbReference type="NCBI Taxonomy" id="7167"/>
    <lineage>
        <taxon>Eukaryota</taxon>
        <taxon>Metazoa</taxon>
        <taxon>Ecdysozoa</taxon>
        <taxon>Arthropoda</taxon>
        <taxon>Hexapoda</taxon>
        <taxon>Insecta</taxon>
        <taxon>Pterygota</taxon>
        <taxon>Neoptera</taxon>
        <taxon>Endopterygota</taxon>
        <taxon>Diptera</taxon>
        <taxon>Nematocera</taxon>
        <taxon>Culicoidea</taxon>
        <taxon>Culicidae</taxon>
        <taxon>Anophelinae</taxon>
        <taxon>Anopheles</taxon>
    </lineage>
</organism>
<protein>
    <submittedName>
        <fullName evidence="2">Uncharacterized protein</fullName>
    </submittedName>
</protein>
<feature type="chain" id="PRO_5036449419" evidence="1">
    <location>
        <begin position="17"/>
        <end position="175"/>
    </location>
</feature>
<reference evidence="2 3" key="1">
    <citation type="journal article" date="2017" name="G3 (Bethesda)">
        <title>The Physical Genome Mapping of Anopheles albimanus Corrected Scaffold Misassemblies and Identified Interarm Rearrangements in Genus Anopheles.</title>
        <authorList>
            <person name="Artemov G.N."/>
            <person name="Peery A.N."/>
            <person name="Jiang X."/>
            <person name="Tu Z."/>
            <person name="Stegniy V.N."/>
            <person name="Sharakhova M.V."/>
            <person name="Sharakhov I.V."/>
        </authorList>
    </citation>
    <scope>NUCLEOTIDE SEQUENCE [LARGE SCALE GENOMIC DNA]</scope>
    <source>
        <strain evidence="2 3">ALBI9_A</strain>
    </source>
</reference>
<name>A0A8W7K8T1_ANOAL</name>
<proteinExistence type="predicted"/>